<keyword evidence="3" id="KW-0808">Transferase</keyword>
<protein>
    <recommendedName>
        <fullName evidence="2">aspartate kinase</fullName>
        <ecNumber evidence="2">2.7.2.4</ecNumber>
    </recommendedName>
</protein>
<dbReference type="Gene3D" id="3.30.2130.10">
    <property type="entry name" value="VC0802-like"/>
    <property type="match status" value="1"/>
</dbReference>
<dbReference type="GO" id="GO:0009090">
    <property type="term" value="P:homoserine biosynthetic process"/>
    <property type="evidence" value="ECO:0007669"/>
    <property type="project" value="TreeGrafter"/>
</dbReference>
<dbReference type="Pfam" id="PF22468">
    <property type="entry name" value="ACT_9"/>
    <property type="match status" value="1"/>
</dbReference>
<comment type="catalytic activity">
    <reaction evidence="7">
        <text>L-aspartate + ATP = 4-phospho-L-aspartate + ADP</text>
        <dbReference type="Rhea" id="RHEA:23776"/>
        <dbReference type="ChEBI" id="CHEBI:29991"/>
        <dbReference type="ChEBI" id="CHEBI:30616"/>
        <dbReference type="ChEBI" id="CHEBI:57535"/>
        <dbReference type="ChEBI" id="CHEBI:456216"/>
        <dbReference type="EC" id="2.7.2.4"/>
    </reaction>
</comment>
<dbReference type="GO" id="GO:0009089">
    <property type="term" value="P:lysine biosynthetic process via diaminopimelate"/>
    <property type="evidence" value="ECO:0007669"/>
    <property type="project" value="TreeGrafter"/>
</dbReference>
<evidence type="ECO:0000256" key="2">
    <source>
        <dbReference type="ARBA" id="ARBA00013059"/>
    </source>
</evidence>
<feature type="domain" description="ACT" evidence="8">
    <location>
        <begin position="15"/>
        <end position="98"/>
    </location>
</feature>
<keyword evidence="5" id="KW-0418">Kinase</keyword>
<keyword evidence="4" id="KW-0547">Nucleotide-binding</keyword>
<dbReference type="PANTHER" id="PTHR21499">
    <property type="entry name" value="ASPARTATE KINASE"/>
    <property type="match status" value="1"/>
</dbReference>
<comment type="similarity">
    <text evidence="1">Belongs to the aspartokinase family.</text>
</comment>
<dbReference type="AlphaFoldDB" id="A0A937X9L9"/>
<name>A0A937X9L9_UNCEI</name>
<evidence type="ECO:0000256" key="1">
    <source>
        <dbReference type="ARBA" id="ARBA00010122"/>
    </source>
</evidence>
<evidence type="ECO:0000256" key="5">
    <source>
        <dbReference type="ARBA" id="ARBA00022777"/>
    </source>
</evidence>
<dbReference type="InterPro" id="IPR054352">
    <property type="entry name" value="ACT_Aspartokinase"/>
</dbReference>
<evidence type="ECO:0000313" key="10">
    <source>
        <dbReference type="Proteomes" id="UP000748308"/>
    </source>
</evidence>
<dbReference type="Pfam" id="PF01842">
    <property type="entry name" value="ACT"/>
    <property type="match status" value="1"/>
</dbReference>
<organism evidence="9 10">
    <name type="scientific">Eiseniibacteriota bacterium</name>
    <dbReference type="NCBI Taxonomy" id="2212470"/>
    <lineage>
        <taxon>Bacteria</taxon>
        <taxon>Candidatus Eiseniibacteriota</taxon>
    </lineage>
</organism>
<dbReference type="PROSITE" id="PS51671">
    <property type="entry name" value="ACT"/>
    <property type="match status" value="1"/>
</dbReference>
<dbReference type="EMBL" id="VGIY01000292">
    <property type="protein sequence ID" value="MBM3318216.1"/>
    <property type="molecule type" value="Genomic_DNA"/>
</dbReference>
<dbReference type="InterPro" id="IPR002912">
    <property type="entry name" value="ACT_dom"/>
</dbReference>
<dbReference type="Proteomes" id="UP000748308">
    <property type="component" value="Unassembled WGS sequence"/>
</dbReference>
<keyword evidence="6" id="KW-0067">ATP-binding</keyword>
<sequence length="156" mass="16349">MDRLRVEANKDVSKISVLGVPDRPGIAAEIFGTLGAKGFNVELVVTTGGTRGTADICLAVSRDQAAGVQSLMEEIRRSVSARDIREDPAVALVSITGRNLAKVPGIAGRMFKALSARGVNIDVVSTSLSSVTCMIPHDRTEEAVAALEGEFLAELG</sequence>
<comment type="caution">
    <text evidence="9">The sequence shown here is derived from an EMBL/GenBank/DDBJ whole genome shotgun (WGS) entry which is preliminary data.</text>
</comment>
<dbReference type="CDD" id="cd04913">
    <property type="entry name" value="ACT_AKii-LysC-BS-like_1"/>
    <property type="match status" value="1"/>
</dbReference>
<dbReference type="InterPro" id="IPR045865">
    <property type="entry name" value="ACT-like_dom_sf"/>
</dbReference>
<evidence type="ECO:0000256" key="3">
    <source>
        <dbReference type="ARBA" id="ARBA00022679"/>
    </source>
</evidence>
<evidence type="ECO:0000256" key="7">
    <source>
        <dbReference type="ARBA" id="ARBA00047872"/>
    </source>
</evidence>
<accession>A0A937X9L9</accession>
<dbReference type="GO" id="GO:0005524">
    <property type="term" value="F:ATP binding"/>
    <property type="evidence" value="ECO:0007669"/>
    <property type="project" value="UniProtKB-KW"/>
</dbReference>
<evidence type="ECO:0000256" key="6">
    <source>
        <dbReference type="ARBA" id="ARBA00022840"/>
    </source>
</evidence>
<reference evidence="9" key="1">
    <citation type="submission" date="2019-03" db="EMBL/GenBank/DDBJ databases">
        <title>Lake Tanganyika Metagenome-Assembled Genomes (MAGs).</title>
        <authorList>
            <person name="Tran P."/>
        </authorList>
    </citation>
    <scope>NUCLEOTIDE SEQUENCE</scope>
    <source>
        <strain evidence="9">M_DeepCast_400m_m2_100</strain>
    </source>
</reference>
<dbReference type="GO" id="GO:0005829">
    <property type="term" value="C:cytosol"/>
    <property type="evidence" value="ECO:0007669"/>
    <property type="project" value="TreeGrafter"/>
</dbReference>
<evidence type="ECO:0000313" key="9">
    <source>
        <dbReference type="EMBL" id="MBM3318216.1"/>
    </source>
</evidence>
<dbReference type="GO" id="GO:0004072">
    <property type="term" value="F:aspartate kinase activity"/>
    <property type="evidence" value="ECO:0007669"/>
    <property type="project" value="UniProtKB-EC"/>
</dbReference>
<dbReference type="PANTHER" id="PTHR21499:SF3">
    <property type="entry name" value="ASPARTOKINASE"/>
    <property type="match status" value="1"/>
</dbReference>
<proteinExistence type="inferred from homology"/>
<gene>
    <name evidence="9" type="ORF">FJY75_10250</name>
</gene>
<evidence type="ECO:0000256" key="4">
    <source>
        <dbReference type="ARBA" id="ARBA00022741"/>
    </source>
</evidence>
<dbReference type="EC" id="2.7.2.4" evidence="2"/>
<evidence type="ECO:0000259" key="8">
    <source>
        <dbReference type="PROSITE" id="PS51671"/>
    </source>
</evidence>
<dbReference type="SUPFAM" id="SSF55021">
    <property type="entry name" value="ACT-like"/>
    <property type="match status" value="2"/>
</dbReference>